<gene>
    <name evidence="1" type="ORF">NQ317_012691</name>
</gene>
<reference evidence="1" key="1">
    <citation type="journal article" date="2023" name="Insect Mol. Biol.">
        <title>Genome sequencing provides insights into the evolution of gene families encoding plant cell wall-degrading enzymes in longhorned beetles.</title>
        <authorList>
            <person name="Shin N.R."/>
            <person name="Okamura Y."/>
            <person name="Kirsch R."/>
            <person name="Pauchet Y."/>
        </authorList>
    </citation>
    <scope>NUCLEOTIDE SEQUENCE</scope>
    <source>
        <strain evidence="1">MMC_N1</strain>
    </source>
</reference>
<comment type="caution">
    <text evidence="1">The sequence shown here is derived from an EMBL/GenBank/DDBJ whole genome shotgun (WGS) entry which is preliminary data.</text>
</comment>
<feature type="non-terminal residue" evidence="1">
    <location>
        <position position="1"/>
    </location>
</feature>
<dbReference type="EMBL" id="JAPWTJ010002791">
    <property type="protein sequence ID" value="KAJ8964420.1"/>
    <property type="molecule type" value="Genomic_DNA"/>
</dbReference>
<protein>
    <recommendedName>
        <fullName evidence="3">Maturase K</fullName>
    </recommendedName>
</protein>
<accession>A0ABQ9ITI4</accession>
<organism evidence="1 2">
    <name type="scientific">Molorchus minor</name>
    <dbReference type="NCBI Taxonomy" id="1323400"/>
    <lineage>
        <taxon>Eukaryota</taxon>
        <taxon>Metazoa</taxon>
        <taxon>Ecdysozoa</taxon>
        <taxon>Arthropoda</taxon>
        <taxon>Hexapoda</taxon>
        <taxon>Insecta</taxon>
        <taxon>Pterygota</taxon>
        <taxon>Neoptera</taxon>
        <taxon>Endopterygota</taxon>
        <taxon>Coleoptera</taxon>
        <taxon>Polyphaga</taxon>
        <taxon>Cucujiformia</taxon>
        <taxon>Chrysomeloidea</taxon>
        <taxon>Cerambycidae</taxon>
        <taxon>Lamiinae</taxon>
        <taxon>Monochamini</taxon>
        <taxon>Molorchus</taxon>
    </lineage>
</organism>
<evidence type="ECO:0000313" key="2">
    <source>
        <dbReference type="Proteomes" id="UP001162164"/>
    </source>
</evidence>
<evidence type="ECO:0008006" key="3">
    <source>
        <dbReference type="Google" id="ProtNLM"/>
    </source>
</evidence>
<sequence>LKTSRNKHIVFKSKVSIRHKICLRDHHFHVQNFLCRNKCTTGILIEPKSSRGFTIPGDHEMTLAPISFLVFQDINLKFGHGVPFKNTKLASFPVKPEVREIDKSVKLFHIYPLFDVSKFQIYILKDQEDIGVSVISWSPGIRVILMVITICDLNNPCQSQIILIHKLTEIGLRKIWYKSHPYSKSQLFSFFIAIQFMARIWHTTSNYLCLKVLFSRCISAGRQVQVTGLIV</sequence>
<evidence type="ECO:0000313" key="1">
    <source>
        <dbReference type="EMBL" id="KAJ8964420.1"/>
    </source>
</evidence>
<dbReference type="Proteomes" id="UP001162164">
    <property type="component" value="Unassembled WGS sequence"/>
</dbReference>
<name>A0ABQ9ITI4_9CUCU</name>
<keyword evidence="2" id="KW-1185">Reference proteome</keyword>
<proteinExistence type="predicted"/>